<dbReference type="InterPro" id="IPR002744">
    <property type="entry name" value="MIP18-like"/>
</dbReference>
<proteinExistence type="predicted"/>
<gene>
    <name evidence="2" type="ORF">SMC7_06395</name>
</gene>
<dbReference type="Proteomes" id="UP000266328">
    <property type="component" value="Unassembled WGS sequence"/>
</dbReference>
<protein>
    <submittedName>
        <fullName evidence="2">DUF59 domain-containing protein</fullName>
    </submittedName>
</protein>
<evidence type="ECO:0000259" key="1">
    <source>
        <dbReference type="Pfam" id="PF01883"/>
    </source>
</evidence>
<reference evidence="2 3" key="1">
    <citation type="submission" date="2018-09" db="EMBL/GenBank/DDBJ databases">
        <title>Discovery and Ecogenomic Context for Candidatus Cryosericales, a Global Caldiserica Order Active in Thawing Permafrost.</title>
        <authorList>
            <person name="Martinez M.A."/>
            <person name="Woodcroft B.J."/>
            <person name="Ignacio Espinoza J.C."/>
            <person name="Zayed A."/>
            <person name="Singleton C.M."/>
            <person name="Boyd J."/>
            <person name="Li Y.-F."/>
            <person name="Purvine S."/>
            <person name="Maughan H."/>
            <person name="Hodgkins S.B."/>
            <person name="Anderson D."/>
            <person name="Sederholm M."/>
            <person name="Temperton B."/>
            <person name="Saleska S.R."/>
            <person name="Tyson G.W."/>
            <person name="Rich V.I."/>
        </authorList>
    </citation>
    <scope>NUCLEOTIDE SEQUENCE [LARGE SCALE GENOMIC DNA]</scope>
    <source>
        <strain evidence="2 3">SMC7</strain>
    </source>
</reference>
<evidence type="ECO:0000313" key="3">
    <source>
        <dbReference type="Proteomes" id="UP000266328"/>
    </source>
</evidence>
<keyword evidence="3" id="KW-1185">Reference proteome</keyword>
<dbReference type="SUPFAM" id="SSF117916">
    <property type="entry name" value="Fe-S cluster assembly (FSCA) domain-like"/>
    <property type="match status" value="1"/>
</dbReference>
<dbReference type="OrthoDB" id="9805360at2"/>
<sequence>MAIMNDRATVIATLKRVRDPETGVDIVTERLVYGYTANELVTEIWMSFTSNTPVCFFCKAIAWTLIEKIFNRIVEELQEEGYKNVRVVDALNPRIYYRSM</sequence>
<evidence type="ECO:0000313" key="2">
    <source>
        <dbReference type="EMBL" id="RIE05791.1"/>
    </source>
</evidence>
<dbReference type="EMBL" id="QXIS01000033">
    <property type="protein sequence ID" value="RIE05791.1"/>
    <property type="molecule type" value="Genomic_DNA"/>
</dbReference>
<name>A0A398D2W0_9BACT</name>
<comment type="caution">
    <text evidence="2">The sequence shown here is derived from an EMBL/GenBank/DDBJ whole genome shotgun (WGS) entry which is preliminary data.</text>
</comment>
<dbReference type="Pfam" id="PF01883">
    <property type="entry name" value="FeS_assembly_P"/>
    <property type="match status" value="1"/>
</dbReference>
<organism evidence="2 3">
    <name type="scientific">Candidatus Cryosericum terrychapinii</name>
    <dbReference type="NCBI Taxonomy" id="2290919"/>
    <lineage>
        <taxon>Bacteria</taxon>
        <taxon>Pseudomonadati</taxon>
        <taxon>Caldisericota/Cryosericota group</taxon>
        <taxon>Candidatus Cryosericota</taxon>
        <taxon>Candidatus Cryosericia</taxon>
        <taxon>Candidatus Cryosericales</taxon>
        <taxon>Candidatus Cryosericaceae</taxon>
        <taxon>Candidatus Cryosericum</taxon>
    </lineage>
</organism>
<accession>A0A398D2W0</accession>
<dbReference type="Gene3D" id="3.30.300.130">
    <property type="entry name" value="Fe-S cluster assembly (FSCA)"/>
    <property type="match status" value="1"/>
</dbReference>
<dbReference type="AlphaFoldDB" id="A0A398D2W0"/>
<feature type="domain" description="MIP18 family-like" evidence="1">
    <location>
        <begin position="7"/>
        <end position="67"/>
    </location>
</feature>
<dbReference type="InterPro" id="IPR034904">
    <property type="entry name" value="FSCA_dom_sf"/>
</dbReference>